<keyword evidence="2 3" id="KW-0081">Bacteriolytic enzyme</keyword>
<dbReference type="PANTHER" id="PTHR38107">
    <property type="match status" value="1"/>
</dbReference>
<dbReference type="EC" id="3.2.1.17" evidence="3"/>
<dbReference type="EMBL" id="JAFKMG010000733">
    <property type="protein sequence ID" value="MBN8799291.1"/>
    <property type="molecule type" value="Genomic_DNA"/>
</dbReference>
<dbReference type="InterPro" id="IPR023346">
    <property type="entry name" value="Lysozyme-like_dom_sf"/>
</dbReference>
<protein>
    <recommendedName>
        <fullName evidence="3">Lysozyme</fullName>
        <ecNumber evidence="3">3.2.1.17</ecNumber>
    </recommendedName>
</protein>
<dbReference type="Pfam" id="PF00959">
    <property type="entry name" value="Phage_lysozyme"/>
    <property type="match status" value="1"/>
</dbReference>
<dbReference type="InterPro" id="IPR023347">
    <property type="entry name" value="Lysozyme_dom_sf"/>
</dbReference>
<dbReference type="Proteomes" id="UP000664815">
    <property type="component" value="Unassembled WGS sequence"/>
</dbReference>
<dbReference type="GO" id="GO:0016998">
    <property type="term" value="P:cell wall macromolecule catabolic process"/>
    <property type="evidence" value="ECO:0007669"/>
    <property type="project" value="InterPro"/>
</dbReference>
<organism evidence="5 6">
    <name type="scientific">Stenotrophomonas nitritireducens</name>
    <dbReference type="NCBI Taxonomy" id="83617"/>
    <lineage>
        <taxon>Bacteria</taxon>
        <taxon>Pseudomonadati</taxon>
        <taxon>Pseudomonadota</taxon>
        <taxon>Gammaproteobacteria</taxon>
        <taxon>Lysobacterales</taxon>
        <taxon>Lysobacteraceae</taxon>
        <taxon>Stenotrophomonas</taxon>
    </lineage>
</organism>
<keyword evidence="4" id="KW-1133">Transmembrane helix</keyword>
<dbReference type="Gene3D" id="1.10.530.40">
    <property type="match status" value="1"/>
</dbReference>
<evidence type="ECO:0000313" key="5">
    <source>
        <dbReference type="EMBL" id="MBN8799291.1"/>
    </source>
</evidence>
<dbReference type="AlphaFoldDB" id="A0A9D8KXQ7"/>
<gene>
    <name evidence="5" type="ORF">J0H45_08035</name>
</gene>
<feature type="transmembrane region" description="Helical" evidence="4">
    <location>
        <begin position="12"/>
        <end position="31"/>
    </location>
</feature>
<dbReference type="InterPro" id="IPR002196">
    <property type="entry name" value="Glyco_hydro_24"/>
</dbReference>
<dbReference type="InterPro" id="IPR051018">
    <property type="entry name" value="Bacteriophage_GH24"/>
</dbReference>
<keyword evidence="1 3" id="KW-0929">Antimicrobial</keyword>
<keyword evidence="3" id="KW-0378">Hydrolase</keyword>
<dbReference type="GO" id="GO:0042742">
    <property type="term" value="P:defense response to bacterium"/>
    <property type="evidence" value="ECO:0007669"/>
    <property type="project" value="UniProtKB-KW"/>
</dbReference>
<comment type="catalytic activity">
    <reaction evidence="3">
        <text>Hydrolysis of (1-&gt;4)-beta-linkages between N-acetylmuramic acid and N-acetyl-D-glucosamine residues in a peptidoglycan and between N-acetyl-D-glucosamine residues in chitodextrins.</text>
        <dbReference type="EC" id="3.2.1.17"/>
    </reaction>
</comment>
<dbReference type="GO" id="GO:0031640">
    <property type="term" value="P:killing of cells of another organism"/>
    <property type="evidence" value="ECO:0007669"/>
    <property type="project" value="UniProtKB-KW"/>
</dbReference>
<keyword evidence="4" id="KW-0472">Membrane</keyword>
<accession>A0A9D8KXQ7</accession>
<sequence length="188" mass="20176">MAGASESKGAPVRVLAVGLALSVAAFAGWVAKEGGGPTAVRADGQVVHQPYIPTKGDVPTIGHGSTRYEDGRPVRLTDAPITRARAAELARNLHGEEEARFKASIPGVSLTQGEYDLYVDFIGQYGIGNWRQSSMRRHLLATVEAHAPAGRQFHYRAACDALLAWKKQSGRDCSLPQNWGPKGCKGVW</sequence>
<comment type="similarity">
    <text evidence="3">Belongs to the glycosyl hydrolase 24 family.</text>
</comment>
<dbReference type="GO" id="GO:0009253">
    <property type="term" value="P:peptidoglycan catabolic process"/>
    <property type="evidence" value="ECO:0007669"/>
    <property type="project" value="InterPro"/>
</dbReference>
<proteinExistence type="inferred from homology"/>
<comment type="caution">
    <text evidence="5">The sequence shown here is derived from an EMBL/GenBank/DDBJ whole genome shotgun (WGS) entry which is preliminary data.</text>
</comment>
<evidence type="ECO:0000256" key="2">
    <source>
        <dbReference type="ARBA" id="ARBA00022638"/>
    </source>
</evidence>
<evidence type="ECO:0000256" key="4">
    <source>
        <dbReference type="SAM" id="Phobius"/>
    </source>
</evidence>
<keyword evidence="4" id="KW-0812">Transmembrane</keyword>
<keyword evidence="3" id="KW-0326">Glycosidase</keyword>
<evidence type="ECO:0000256" key="3">
    <source>
        <dbReference type="RuleBase" id="RU003788"/>
    </source>
</evidence>
<reference evidence="5" key="1">
    <citation type="submission" date="2021-02" db="EMBL/GenBank/DDBJ databases">
        <title>Thiocyanate and organic carbon inputs drive convergent selection for specific autotrophic Afipia and Thiobacillus strains within complex microbiomes.</title>
        <authorList>
            <person name="Huddy R.J."/>
            <person name="Sachdeva R."/>
            <person name="Kadzinga F."/>
            <person name="Kantor R.S."/>
            <person name="Harrison S.T.L."/>
            <person name="Banfield J.F."/>
        </authorList>
    </citation>
    <scope>NUCLEOTIDE SEQUENCE</scope>
    <source>
        <strain evidence="5">SCN18_10_11_15_R1_P_69_7</strain>
    </source>
</reference>
<feature type="non-terminal residue" evidence="5">
    <location>
        <position position="188"/>
    </location>
</feature>
<evidence type="ECO:0000313" key="6">
    <source>
        <dbReference type="Proteomes" id="UP000664815"/>
    </source>
</evidence>
<dbReference type="GO" id="GO:0003796">
    <property type="term" value="F:lysozyme activity"/>
    <property type="evidence" value="ECO:0007669"/>
    <property type="project" value="UniProtKB-EC"/>
</dbReference>
<name>A0A9D8KXQ7_9GAMM</name>
<dbReference type="PANTHER" id="PTHR38107:SF3">
    <property type="entry name" value="LYSOZYME RRRD-RELATED"/>
    <property type="match status" value="1"/>
</dbReference>
<evidence type="ECO:0000256" key="1">
    <source>
        <dbReference type="ARBA" id="ARBA00022529"/>
    </source>
</evidence>
<dbReference type="SUPFAM" id="SSF53955">
    <property type="entry name" value="Lysozyme-like"/>
    <property type="match status" value="1"/>
</dbReference>